<dbReference type="AlphaFoldDB" id="A0A7Y0R1F6"/>
<dbReference type="SUPFAM" id="SSF52540">
    <property type="entry name" value="P-loop containing nucleoside triphosphate hydrolases"/>
    <property type="match status" value="1"/>
</dbReference>
<dbReference type="GeneID" id="75167507"/>
<sequence length="131" mass="14104">MPTIYALSGRHNSGKTTTLNLLLTSLESKYPSRTEVFRRGRKDLTVVMDLPSGQRVGVACGGDTAFVVNSNLTTLTSHNCDVIFCATRSYGGTVDAVNTYAASHSIHFEVKQVNANDDLVVARKLLTLAGL</sequence>
<dbReference type="EMBL" id="JABCMA010000064">
    <property type="protein sequence ID" value="NMR76630.1"/>
    <property type="molecule type" value="Genomic_DNA"/>
</dbReference>
<gene>
    <name evidence="1" type="ORF">HKB35_23825</name>
</gene>
<dbReference type="RefSeq" id="WP_052484264.1">
    <property type="nucleotide sequence ID" value="NZ_CP071058.1"/>
</dbReference>
<protein>
    <recommendedName>
        <fullName evidence="3">G domain-containing protein</fullName>
    </recommendedName>
</protein>
<reference evidence="1 2" key="1">
    <citation type="submission" date="2020-04" db="EMBL/GenBank/DDBJ databases">
        <title>Whole-genome sequencing of Vibrio spp. from China reveals different genetic environments of blaCTX-M-14 among diverse lineages.</title>
        <authorList>
            <person name="Zheng Z."/>
            <person name="Ye L."/>
            <person name="Chen S."/>
        </authorList>
    </citation>
    <scope>NUCLEOTIDE SEQUENCE [LARGE SCALE GENOMIC DNA]</scope>
    <source>
        <strain evidence="1 2">Vb1636</strain>
    </source>
</reference>
<proteinExistence type="predicted"/>
<dbReference type="InterPro" id="IPR027417">
    <property type="entry name" value="P-loop_NTPase"/>
</dbReference>
<comment type="caution">
    <text evidence="1">The sequence shown here is derived from an EMBL/GenBank/DDBJ whole genome shotgun (WGS) entry which is preliminary data.</text>
</comment>
<evidence type="ECO:0000313" key="2">
    <source>
        <dbReference type="Proteomes" id="UP000565155"/>
    </source>
</evidence>
<organism evidence="1 2">
    <name type="scientific">Vibrio alginolyticus</name>
    <dbReference type="NCBI Taxonomy" id="663"/>
    <lineage>
        <taxon>Bacteria</taxon>
        <taxon>Pseudomonadati</taxon>
        <taxon>Pseudomonadota</taxon>
        <taxon>Gammaproteobacteria</taxon>
        <taxon>Vibrionales</taxon>
        <taxon>Vibrionaceae</taxon>
        <taxon>Vibrio</taxon>
    </lineage>
</organism>
<evidence type="ECO:0000313" key="1">
    <source>
        <dbReference type="EMBL" id="NMR76630.1"/>
    </source>
</evidence>
<accession>A0A7Y0R1F6</accession>
<evidence type="ECO:0008006" key="3">
    <source>
        <dbReference type="Google" id="ProtNLM"/>
    </source>
</evidence>
<name>A0A7Y0R1F6_VIBAL</name>
<dbReference type="Proteomes" id="UP000565155">
    <property type="component" value="Unassembled WGS sequence"/>
</dbReference>